<feature type="compositionally biased region" description="Low complexity" evidence="1">
    <location>
        <begin position="1"/>
        <end position="12"/>
    </location>
</feature>
<keyword evidence="4" id="KW-1185">Reference proteome</keyword>
<evidence type="ECO:0000313" key="2">
    <source>
        <dbReference type="EMBL" id="GAN62169.1"/>
    </source>
</evidence>
<proteinExistence type="predicted"/>
<feature type="region of interest" description="Disordered" evidence="1">
    <location>
        <begin position="1"/>
        <end position="21"/>
    </location>
</feature>
<dbReference type="EMBL" id="BJXQ01000001">
    <property type="protein sequence ID" value="GEN02137.1"/>
    <property type="molecule type" value="Genomic_DNA"/>
</dbReference>
<evidence type="ECO:0000313" key="3">
    <source>
        <dbReference type="EMBL" id="GEN02137.1"/>
    </source>
</evidence>
<comment type="caution">
    <text evidence="3">The sequence shown here is derived from an EMBL/GenBank/DDBJ whole genome shotgun (WGS) entry which is preliminary data.</text>
</comment>
<organism evidence="3 5">
    <name type="scientific">Acetobacter indonesiensis</name>
    <dbReference type="NCBI Taxonomy" id="104101"/>
    <lineage>
        <taxon>Bacteria</taxon>
        <taxon>Pseudomonadati</taxon>
        <taxon>Pseudomonadota</taxon>
        <taxon>Alphaproteobacteria</taxon>
        <taxon>Acetobacterales</taxon>
        <taxon>Acetobacteraceae</taxon>
        <taxon>Acetobacter</taxon>
    </lineage>
</organism>
<reference evidence="3 5" key="2">
    <citation type="submission" date="2019-07" db="EMBL/GenBank/DDBJ databases">
        <title>Whole genome shotgun sequence of Acetobacter indonesiensis NBRC 16471.</title>
        <authorList>
            <person name="Hosoyama A."/>
            <person name="Uohara A."/>
            <person name="Ohji S."/>
            <person name="Ichikawa N."/>
        </authorList>
    </citation>
    <scope>NUCLEOTIDE SEQUENCE [LARGE SCALE GENOMIC DNA]</scope>
    <source>
        <strain evidence="3 5">NBRC 16471</strain>
    </source>
</reference>
<accession>A0A6N3T3L1</accession>
<evidence type="ECO:0000313" key="4">
    <source>
        <dbReference type="Proteomes" id="UP000032673"/>
    </source>
</evidence>
<dbReference type="Proteomes" id="UP000321104">
    <property type="component" value="Unassembled WGS sequence"/>
</dbReference>
<dbReference type="Proteomes" id="UP000032673">
    <property type="component" value="Unassembled WGS sequence"/>
</dbReference>
<evidence type="ECO:0000313" key="5">
    <source>
        <dbReference type="Proteomes" id="UP000321104"/>
    </source>
</evidence>
<sequence>MLSQDNCQQEDLQQQRRHDQWRKSFLFTRPATSNLDTDISEEMTLDVNDTPQAV</sequence>
<reference evidence="2 4" key="1">
    <citation type="submission" date="2012-11" db="EMBL/GenBank/DDBJ databases">
        <title>Whole genome sequence of Acetobacter indonesiensis 5H-1.</title>
        <authorList>
            <person name="Azuma Y."/>
            <person name="Higashiura N."/>
            <person name="Hirakawa H."/>
            <person name="Matsushita K."/>
        </authorList>
    </citation>
    <scope>NUCLEOTIDE SEQUENCE [LARGE SCALE GENOMIC DNA]</scope>
    <source>
        <strain evidence="2 4">5H-1</strain>
    </source>
</reference>
<dbReference type="AlphaFoldDB" id="A0A6N3T3L1"/>
<name>A0A6N3T3L1_9PROT</name>
<gene>
    <name evidence="2" type="ORF">Abin_006_159</name>
    <name evidence="3" type="ORF">AIN02nite_01620</name>
</gene>
<evidence type="ECO:0000256" key="1">
    <source>
        <dbReference type="SAM" id="MobiDB-lite"/>
    </source>
</evidence>
<protein>
    <submittedName>
        <fullName evidence="3">Uncharacterized protein</fullName>
    </submittedName>
</protein>
<dbReference type="RefSeq" id="WP_158319881.1">
    <property type="nucleotide sequence ID" value="NZ_BAMW01000006.1"/>
</dbReference>
<dbReference type="EMBL" id="BAMW01000006">
    <property type="protein sequence ID" value="GAN62169.1"/>
    <property type="molecule type" value="Genomic_DNA"/>
</dbReference>